<dbReference type="Gene3D" id="3.55.50.30">
    <property type="match status" value="1"/>
</dbReference>
<dbReference type="Gene3D" id="2.60.120.1440">
    <property type="match status" value="1"/>
</dbReference>
<dbReference type="InterPro" id="IPR006860">
    <property type="entry name" value="FecR"/>
</dbReference>
<evidence type="ECO:0000313" key="5">
    <source>
        <dbReference type="Proteomes" id="UP000264492"/>
    </source>
</evidence>
<dbReference type="RefSeq" id="WP_115860100.1">
    <property type="nucleotide sequence ID" value="NZ_QTSU01000002.1"/>
</dbReference>
<dbReference type="GO" id="GO:0016989">
    <property type="term" value="F:sigma factor antagonist activity"/>
    <property type="evidence" value="ECO:0007669"/>
    <property type="project" value="TreeGrafter"/>
</dbReference>
<dbReference type="Proteomes" id="UP000264492">
    <property type="component" value="Unassembled WGS sequence"/>
</dbReference>
<keyword evidence="5" id="KW-1185">Reference proteome</keyword>
<feature type="transmembrane region" description="Helical" evidence="1">
    <location>
        <begin position="104"/>
        <end position="123"/>
    </location>
</feature>
<feature type="domain" description="FecR N-terminal" evidence="3">
    <location>
        <begin position="17"/>
        <end position="59"/>
    </location>
</feature>
<evidence type="ECO:0000259" key="3">
    <source>
        <dbReference type="Pfam" id="PF16220"/>
    </source>
</evidence>
<keyword evidence="1" id="KW-0812">Transmembrane</keyword>
<keyword evidence="1" id="KW-1133">Transmembrane helix</keyword>
<dbReference type="InterPro" id="IPR032623">
    <property type="entry name" value="FecR_N"/>
</dbReference>
<evidence type="ECO:0000313" key="4">
    <source>
        <dbReference type="EMBL" id="RDZ27538.1"/>
    </source>
</evidence>
<reference evidence="4 5" key="1">
    <citation type="submission" date="2018-08" db="EMBL/GenBank/DDBJ databases">
        <title>Lysobacter sp. zong2l5, whole genome shotgun sequence.</title>
        <authorList>
            <person name="Zhang X."/>
            <person name="Feng G."/>
            <person name="Zhu H."/>
        </authorList>
    </citation>
    <scope>NUCLEOTIDE SEQUENCE [LARGE SCALE GENOMIC DNA]</scope>
    <source>
        <strain evidence="5">zong2l5</strain>
    </source>
</reference>
<accession>A0A371K0V0</accession>
<comment type="caution">
    <text evidence="4">The sequence shown here is derived from an EMBL/GenBank/DDBJ whole genome shotgun (WGS) entry which is preliminary data.</text>
</comment>
<evidence type="ECO:0000256" key="1">
    <source>
        <dbReference type="SAM" id="Phobius"/>
    </source>
</evidence>
<dbReference type="Pfam" id="PF16220">
    <property type="entry name" value="DUF4880"/>
    <property type="match status" value="1"/>
</dbReference>
<evidence type="ECO:0000259" key="2">
    <source>
        <dbReference type="Pfam" id="PF04773"/>
    </source>
</evidence>
<organism evidence="4 5">
    <name type="scientific">Lysobacter silvisoli</name>
    <dbReference type="NCBI Taxonomy" id="2293254"/>
    <lineage>
        <taxon>Bacteria</taxon>
        <taxon>Pseudomonadati</taxon>
        <taxon>Pseudomonadota</taxon>
        <taxon>Gammaproteobacteria</taxon>
        <taxon>Lysobacterales</taxon>
        <taxon>Lysobacteraceae</taxon>
        <taxon>Lysobacter</taxon>
    </lineage>
</organism>
<dbReference type="PIRSF" id="PIRSF018266">
    <property type="entry name" value="FecR"/>
    <property type="match status" value="1"/>
</dbReference>
<dbReference type="OrthoDB" id="9771237at2"/>
<dbReference type="AlphaFoldDB" id="A0A371K0V0"/>
<proteinExistence type="predicted"/>
<gene>
    <name evidence="4" type="ORF">DX914_15060</name>
</gene>
<sequence length="346" mass="37542">MNKPDLSLVHDGDRIDQQAAFWFARLRADDVSQSDREAWQRWLEQARAHREAYARVEALWSALGEFATAPGIGERLGASLAPAPAALPTPAISRRHEPPRRRRWPAALAVSVALIAAGAYFALRSSAPAEADYRTETGERRSLQLEDGTRVDLDAGTRLHVRYDRRGRSVRLEQGRAFFQVAKDTARPFEVSTDAGSVRALGTQFEVARLAGASDVALYEGSVELRARAQAPQPFGRLGVLVPGQRARLSNDAMQVADSGVAAGSRPGWMSGRLVFNETPLAEAVAEFNRYNRTGVVLADPALNAQRISGVFRGDDAEGFVQAVSEVYGIPEHHAADGTHVLGTAP</sequence>
<protein>
    <submittedName>
        <fullName evidence="4">DUF4880 domain-containing protein</fullName>
    </submittedName>
</protein>
<dbReference type="InterPro" id="IPR012373">
    <property type="entry name" value="Ferrdict_sens_TM"/>
</dbReference>
<dbReference type="EMBL" id="QTSU01000002">
    <property type="protein sequence ID" value="RDZ27538.1"/>
    <property type="molecule type" value="Genomic_DNA"/>
</dbReference>
<dbReference type="PANTHER" id="PTHR30273:SF2">
    <property type="entry name" value="PROTEIN FECR"/>
    <property type="match status" value="1"/>
</dbReference>
<feature type="domain" description="FecR protein" evidence="2">
    <location>
        <begin position="132"/>
        <end position="224"/>
    </location>
</feature>
<name>A0A371K0V0_9GAMM</name>
<keyword evidence="1" id="KW-0472">Membrane</keyword>
<dbReference type="Pfam" id="PF04773">
    <property type="entry name" value="FecR"/>
    <property type="match status" value="1"/>
</dbReference>
<dbReference type="PANTHER" id="PTHR30273">
    <property type="entry name" value="PERIPLASMIC SIGNAL SENSOR AND SIGMA FACTOR ACTIVATOR FECR-RELATED"/>
    <property type="match status" value="1"/>
</dbReference>